<feature type="compositionally biased region" description="Low complexity" evidence="1">
    <location>
        <begin position="1"/>
        <end position="18"/>
    </location>
</feature>
<feature type="compositionally biased region" description="Basic and acidic residues" evidence="1">
    <location>
        <begin position="85"/>
        <end position="114"/>
    </location>
</feature>
<accession>A0A136J633</accession>
<proteinExistence type="predicted"/>
<feature type="region of interest" description="Disordered" evidence="1">
    <location>
        <begin position="1"/>
        <end position="26"/>
    </location>
</feature>
<name>A0A136J633_9PEZI</name>
<protein>
    <submittedName>
        <fullName evidence="2">Uncharacterized protein</fullName>
    </submittedName>
</protein>
<keyword evidence="3" id="KW-1185">Reference proteome</keyword>
<evidence type="ECO:0000313" key="2">
    <source>
        <dbReference type="EMBL" id="KXJ92614.1"/>
    </source>
</evidence>
<evidence type="ECO:0000313" key="3">
    <source>
        <dbReference type="Proteomes" id="UP000070501"/>
    </source>
</evidence>
<dbReference type="InParanoid" id="A0A136J633"/>
<evidence type="ECO:0000256" key="1">
    <source>
        <dbReference type="SAM" id="MobiDB-lite"/>
    </source>
</evidence>
<feature type="region of interest" description="Disordered" evidence="1">
    <location>
        <begin position="62"/>
        <end position="114"/>
    </location>
</feature>
<reference evidence="3" key="1">
    <citation type="submission" date="2016-02" db="EMBL/GenBank/DDBJ databases">
        <title>Draft genome sequence of Microdochium bolleyi, a fungal endophyte of beachgrass.</title>
        <authorList>
            <consortium name="DOE Joint Genome Institute"/>
            <person name="David A.S."/>
            <person name="May G."/>
            <person name="Haridas S."/>
            <person name="Lim J."/>
            <person name="Wang M."/>
            <person name="Labutti K."/>
            <person name="Lipzen A."/>
            <person name="Barry K."/>
            <person name="Grigoriev I.V."/>
        </authorList>
    </citation>
    <scope>NUCLEOTIDE SEQUENCE [LARGE SCALE GENOMIC DNA]</scope>
    <source>
        <strain evidence="3">J235TASD1</strain>
    </source>
</reference>
<dbReference type="EMBL" id="KQ964248">
    <property type="protein sequence ID" value="KXJ92614.1"/>
    <property type="molecule type" value="Genomic_DNA"/>
</dbReference>
<dbReference type="Proteomes" id="UP000070501">
    <property type="component" value="Unassembled WGS sequence"/>
</dbReference>
<organism evidence="2 3">
    <name type="scientific">Microdochium bolleyi</name>
    <dbReference type="NCBI Taxonomy" id="196109"/>
    <lineage>
        <taxon>Eukaryota</taxon>
        <taxon>Fungi</taxon>
        <taxon>Dikarya</taxon>
        <taxon>Ascomycota</taxon>
        <taxon>Pezizomycotina</taxon>
        <taxon>Sordariomycetes</taxon>
        <taxon>Xylariomycetidae</taxon>
        <taxon>Xylariales</taxon>
        <taxon>Microdochiaceae</taxon>
        <taxon>Microdochium</taxon>
    </lineage>
</organism>
<dbReference type="AlphaFoldDB" id="A0A136J633"/>
<sequence length="114" mass="12456">MATANNAAPKAPPASDDSTGLKTQQSFKEQLDRAAFEAKFPDAGKPEPTIVDKVVEYVPPLGKLLGKNNTPDESERESPVAPDVAPRRPDHDPNIEEFVRDQHRSKQPDGKIVT</sequence>
<dbReference type="OrthoDB" id="3436397at2759"/>
<gene>
    <name evidence="2" type="ORF">Micbo1qcDRAFT_232354</name>
</gene>